<accession>A0A2U2J8U7</accession>
<organism evidence="2 3">
    <name type="scientific">Polaribacter aquimarinus</name>
    <dbReference type="NCBI Taxonomy" id="2100726"/>
    <lineage>
        <taxon>Bacteria</taxon>
        <taxon>Pseudomonadati</taxon>
        <taxon>Bacteroidota</taxon>
        <taxon>Flavobacteriia</taxon>
        <taxon>Flavobacteriales</taxon>
        <taxon>Flavobacteriaceae</taxon>
    </lineage>
</organism>
<gene>
    <name evidence="2" type="ORF">DIS07_09820</name>
</gene>
<keyword evidence="3" id="KW-1185">Reference proteome</keyword>
<evidence type="ECO:0000259" key="1">
    <source>
        <dbReference type="Pfam" id="PF20033"/>
    </source>
</evidence>
<dbReference type="InterPro" id="IPR045497">
    <property type="entry name" value="DUF6438"/>
</dbReference>
<dbReference type="AlphaFoldDB" id="A0A2U2J8U7"/>
<protein>
    <recommendedName>
        <fullName evidence="1">DUF6438 domain-containing protein</fullName>
    </recommendedName>
</protein>
<dbReference type="OrthoDB" id="7172369at2"/>
<dbReference type="Proteomes" id="UP000245670">
    <property type="component" value="Unassembled WGS sequence"/>
</dbReference>
<sequence>MIKGKHDFTISEVKFKKIQDKFKKTSFGMYLDSYVDKSLVDYPSTFITHNDKQIEIKLWKNVPEELAFAFEALEDILFEKKLIE</sequence>
<name>A0A2U2J8U7_9FLAO</name>
<dbReference type="EMBL" id="QFFG01000004">
    <property type="protein sequence ID" value="PWG04763.1"/>
    <property type="molecule type" value="Genomic_DNA"/>
</dbReference>
<proteinExistence type="predicted"/>
<dbReference type="Pfam" id="PF20033">
    <property type="entry name" value="DUF6438"/>
    <property type="match status" value="1"/>
</dbReference>
<feature type="domain" description="DUF6438" evidence="1">
    <location>
        <begin position="3"/>
        <end position="76"/>
    </location>
</feature>
<comment type="caution">
    <text evidence="2">The sequence shown here is derived from an EMBL/GenBank/DDBJ whole genome shotgun (WGS) entry which is preliminary data.</text>
</comment>
<reference evidence="2 3" key="1">
    <citation type="submission" date="2018-05" db="EMBL/GenBank/DDBJ databases">
        <title>Polaribacter aquimarinus sp. nov., isolated from sediment in a sediment of sea.</title>
        <authorList>
            <person name="Lu D."/>
        </authorList>
    </citation>
    <scope>NUCLEOTIDE SEQUENCE [LARGE SCALE GENOMIC DNA]</scope>
    <source>
        <strain evidence="2 3">ZY113</strain>
    </source>
</reference>
<evidence type="ECO:0000313" key="2">
    <source>
        <dbReference type="EMBL" id="PWG04763.1"/>
    </source>
</evidence>
<evidence type="ECO:0000313" key="3">
    <source>
        <dbReference type="Proteomes" id="UP000245670"/>
    </source>
</evidence>